<feature type="transmembrane region" description="Helical" evidence="1">
    <location>
        <begin position="119"/>
        <end position="138"/>
    </location>
</feature>
<protein>
    <submittedName>
        <fullName evidence="3">Ni/Fe hydrogenase</fullName>
    </submittedName>
</protein>
<dbReference type="AlphaFoldDB" id="A0A8B2NUL5"/>
<keyword evidence="1" id="KW-0812">Transmembrane</keyword>
<keyword evidence="2" id="KW-0732">Signal</keyword>
<feature type="transmembrane region" description="Helical" evidence="1">
    <location>
        <begin position="53"/>
        <end position="74"/>
    </location>
</feature>
<sequence length="202" mass="19777">MITRSRRALGTTLILTLALCAAAAAPAAAHDAQGVGGGLVSGFMHPILGWDHVAAMVAVGLLGAVLGAPAIYLLPIEFPLVMAGGGALGVAGVPLPGVEVGIAASALVLGLMVAAGRPIPLWLAAIVVGVFAVFHGHAHGTELPVAADALSFGIGFVVGTGLLHLAGIVLGLAWRWNAGKVVVRAAGGMIAVAGIAFLTGTA</sequence>
<feature type="transmembrane region" description="Helical" evidence="1">
    <location>
        <begin position="181"/>
        <end position="200"/>
    </location>
</feature>
<evidence type="ECO:0000256" key="2">
    <source>
        <dbReference type="SAM" id="SignalP"/>
    </source>
</evidence>
<dbReference type="OrthoDB" id="9808192at2"/>
<feature type="transmembrane region" description="Helical" evidence="1">
    <location>
        <begin position="86"/>
        <end position="113"/>
    </location>
</feature>
<dbReference type="EMBL" id="QHHQ01000003">
    <property type="protein sequence ID" value="RAI01164.1"/>
    <property type="molecule type" value="Genomic_DNA"/>
</dbReference>
<keyword evidence="4" id="KW-1185">Reference proteome</keyword>
<gene>
    <name evidence="3" type="ORF">DLJ53_15505</name>
</gene>
<dbReference type="PIRSF" id="PIRSF016919">
    <property type="entry name" value="HupE_UreJ"/>
    <property type="match status" value="1"/>
</dbReference>
<organism evidence="3 4">
    <name type="scientific">Acuticoccus sediminis</name>
    <dbReference type="NCBI Taxonomy" id="2184697"/>
    <lineage>
        <taxon>Bacteria</taxon>
        <taxon>Pseudomonadati</taxon>
        <taxon>Pseudomonadota</taxon>
        <taxon>Alphaproteobacteria</taxon>
        <taxon>Hyphomicrobiales</taxon>
        <taxon>Amorphaceae</taxon>
        <taxon>Acuticoccus</taxon>
    </lineage>
</organism>
<dbReference type="Proteomes" id="UP000249590">
    <property type="component" value="Unassembled WGS sequence"/>
</dbReference>
<proteinExistence type="predicted"/>
<dbReference type="Pfam" id="PF04955">
    <property type="entry name" value="HupE_UreJ"/>
    <property type="match status" value="1"/>
</dbReference>
<feature type="transmembrane region" description="Helical" evidence="1">
    <location>
        <begin position="150"/>
        <end position="175"/>
    </location>
</feature>
<dbReference type="RefSeq" id="WP_111347807.1">
    <property type="nucleotide sequence ID" value="NZ_QHHQ01000003.1"/>
</dbReference>
<dbReference type="InterPro" id="IPR007038">
    <property type="entry name" value="HupE_UreJ"/>
</dbReference>
<evidence type="ECO:0000313" key="3">
    <source>
        <dbReference type="EMBL" id="RAI01164.1"/>
    </source>
</evidence>
<comment type="caution">
    <text evidence="3">The sequence shown here is derived from an EMBL/GenBank/DDBJ whole genome shotgun (WGS) entry which is preliminary data.</text>
</comment>
<keyword evidence="1" id="KW-0472">Membrane</keyword>
<feature type="signal peptide" evidence="2">
    <location>
        <begin position="1"/>
        <end position="23"/>
    </location>
</feature>
<evidence type="ECO:0000256" key="1">
    <source>
        <dbReference type="SAM" id="Phobius"/>
    </source>
</evidence>
<reference evidence="3 4" key="1">
    <citation type="submission" date="2018-05" db="EMBL/GenBank/DDBJ databases">
        <title>Acuticoccus sediminis sp. nov., isolated from deep-sea sediment of Indian Ocean.</title>
        <authorList>
            <person name="Liu X."/>
            <person name="Lai Q."/>
            <person name="Du Y."/>
            <person name="Sun F."/>
            <person name="Zhang X."/>
            <person name="Wang S."/>
            <person name="Shao Z."/>
        </authorList>
    </citation>
    <scope>NUCLEOTIDE SEQUENCE [LARGE SCALE GENOMIC DNA]</scope>
    <source>
        <strain evidence="3 4">PTG4-2</strain>
    </source>
</reference>
<evidence type="ECO:0000313" key="4">
    <source>
        <dbReference type="Proteomes" id="UP000249590"/>
    </source>
</evidence>
<accession>A0A8B2NUL5</accession>
<name>A0A8B2NUL5_9HYPH</name>
<feature type="chain" id="PRO_5033013288" evidence="2">
    <location>
        <begin position="24"/>
        <end position="202"/>
    </location>
</feature>
<keyword evidence="1" id="KW-1133">Transmembrane helix</keyword>